<feature type="region of interest" description="Disordered" evidence="1">
    <location>
        <begin position="126"/>
        <end position="169"/>
    </location>
</feature>
<accession>A0A552WR31</accession>
<evidence type="ECO:0000313" key="4">
    <source>
        <dbReference type="Proteomes" id="UP000318693"/>
    </source>
</evidence>
<dbReference type="Pfam" id="PF22677">
    <property type="entry name" value="Ble-like_N"/>
    <property type="match status" value="1"/>
</dbReference>
<dbReference type="InterPro" id="IPR052164">
    <property type="entry name" value="Anthracycline_SecMetBiosynth"/>
</dbReference>
<dbReference type="PANTHER" id="PTHR33993">
    <property type="entry name" value="GLYOXALASE-RELATED"/>
    <property type="match status" value="1"/>
</dbReference>
<dbReference type="CDD" id="cd07247">
    <property type="entry name" value="SgaA_N_like"/>
    <property type="match status" value="1"/>
</dbReference>
<organism evidence="3 4">
    <name type="scientific">Georgenia yuyongxinii</name>
    <dbReference type="NCBI Taxonomy" id="2589797"/>
    <lineage>
        <taxon>Bacteria</taxon>
        <taxon>Bacillati</taxon>
        <taxon>Actinomycetota</taxon>
        <taxon>Actinomycetes</taxon>
        <taxon>Micrococcales</taxon>
        <taxon>Bogoriellaceae</taxon>
        <taxon>Georgenia</taxon>
    </lineage>
</organism>
<comment type="caution">
    <text evidence="3">The sequence shown here is derived from an EMBL/GenBank/DDBJ whole genome shotgun (WGS) entry which is preliminary data.</text>
</comment>
<dbReference type="InterPro" id="IPR029068">
    <property type="entry name" value="Glyas_Bleomycin-R_OHBP_Dase"/>
</dbReference>
<dbReference type="InterPro" id="IPR053863">
    <property type="entry name" value="Glyoxy/Ble-like_N"/>
</dbReference>
<dbReference type="InterPro" id="IPR037523">
    <property type="entry name" value="VOC_core"/>
</dbReference>
<evidence type="ECO:0000259" key="2">
    <source>
        <dbReference type="PROSITE" id="PS51819"/>
    </source>
</evidence>
<protein>
    <submittedName>
        <fullName evidence="3">VOC family protein</fullName>
    </submittedName>
</protein>
<feature type="domain" description="VOC" evidence="2">
    <location>
        <begin position="4"/>
        <end position="125"/>
    </location>
</feature>
<name>A0A552WR31_9MICO</name>
<gene>
    <name evidence="3" type="ORF">FJ693_11860</name>
</gene>
<dbReference type="EMBL" id="VJXR01000033">
    <property type="protein sequence ID" value="TRW44903.1"/>
    <property type="molecule type" value="Genomic_DNA"/>
</dbReference>
<evidence type="ECO:0000313" key="3">
    <source>
        <dbReference type="EMBL" id="TRW44903.1"/>
    </source>
</evidence>
<reference evidence="3 4" key="1">
    <citation type="submission" date="2019-07" db="EMBL/GenBank/DDBJ databases">
        <title>Georgenia wutianyii sp. nov. and Georgenia *** sp. nov. isolated from plateau pika (Ochotona curzoniae) in the Qinghai-Tibet plateau of China.</title>
        <authorList>
            <person name="Tian Z."/>
        </authorList>
    </citation>
    <scope>NUCLEOTIDE SEQUENCE [LARGE SCALE GENOMIC DNA]</scope>
    <source>
        <strain evidence="3 4">Z446</strain>
    </source>
</reference>
<dbReference type="Proteomes" id="UP000318693">
    <property type="component" value="Unassembled WGS sequence"/>
</dbReference>
<proteinExistence type="predicted"/>
<keyword evidence="4" id="KW-1185">Reference proteome</keyword>
<dbReference type="AlphaFoldDB" id="A0A552WR31"/>
<feature type="compositionally biased region" description="Low complexity" evidence="1">
    <location>
        <begin position="126"/>
        <end position="147"/>
    </location>
</feature>
<evidence type="ECO:0000256" key="1">
    <source>
        <dbReference type="SAM" id="MobiDB-lite"/>
    </source>
</evidence>
<dbReference type="PANTHER" id="PTHR33993:SF2">
    <property type="entry name" value="VOC DOMAIN-CONTAINING PROTEIN"/>
    <property type="match status" value="1"/>
</dbReference>
<dbReference type="SUPFAM" id="SSF54593">
    <property type="entry name" value="Glyoxalase/Bleomycin resistance protein/Dihydroxybiphenyl dioxygenase"/>
    <property type="match status" value="1"/>
</dbReference>
<dbReference type="PROSITE" id="PS51819">
    <property type="entry name" value="VOC"/>
    <property type="match status" value="1"/>
</dbReference>
<dbReference type="Gene3D" id="3.10.180.10">
    <property type="entry name" value="2,3-Dihydroxybiphenyl 1,2-Dioxygenase, domain 1"/>
    <property type="match status" value="1"/>
</dbReference>
<dbReference type="RefSeq" id="WP_143418732.1">
    <property type="nucleotide sequence ID" value="NZ_VJXR01000033.1"/>
</dbReference>
<sequence length="169" mass="17379">MSGRVVHFEIPFDDADRARSFYRDAFGWDVQGMPGLGYTMVTTGPTASDTGGPSEPGYIGGGMMQREAPIDTPVLVVDVEDIDAALEKVATLGGSTLIPKAPVGDMGFAAYFRDSEGNVLGLWQTAPAGAQGAPEGTTTPAAGQTPAEEFDAAQRGTGEGGPNPGEPTD</sequence>